<dbReference type="InterPro" id="IPR013249">
    <property type="entry name" value="RNA_pol_sigma70_r4_t2"/>
</dbReference>
<accession>A0A0A8B2J1</accession>
<evidence type="ECO:0000256" key="1">
    <source>
        <dbReference type="ARBA" id="ARBA00010641"/>
    </source>
</evidence>
<evidence type="ECO:0000256" key="3">
    <source>
        <dbReference type="ARBA" id="ARBA00023082"/>
    </source>
</evidence>
<dbReference type="RefSeq" id="WP_039688474.1">
    <property type="nucleotide sequence ID" value="NZ_CP009302.1"/>
</dbReference>
<dbReference type="HOGENOM" id="CLU_1560355_0_0_11"/>
<dbReference type="Proteomes" id="UP000031121">
    <property type="component" value="Chromosome"/>
</dbReference>
<dbReference type="InterPro" id="IPR013324">
    <property type="entry name" value="RNA_pol_sigma_r3/r4-like"/>
</dbReference>
<evidence type="ECO:0000256" key="2">
    <source>
        <dbReference type="ARBA" id="ARBA00023015"/>
    </source>
</evidence>
<dbReference type="AlphaFoldDB" id="A0A0A8B2J1"/>
<reference evidence="7" key="1">
    <citation type="submission" date="2014-08" db="EMBL/GenBank/DDBJ databases">
        <title>Coriobacteriaceae sp. complete genome.</title>
        <authorList>
            <person name="Looft T."/>
            <person name="Bayles D.O."/>
            <person name="Stanton T.B."/>
        </authorList>
    </citation>
    <scope>NUCLEOTIDE SEQUENCE [LARGE SCALE GENOMIC DNA]</scope>
    <source>
        <strain evidence="7">68-1-3</strain>
    </source>
</reference>
<keyword evidence="4" id="KW-0804">Transcription</keyword>
<dbReference type="GO" id="GO:0003677">
    <property type="term" value="F:DNA binding"/>
    <property type="evidence" value="ECO:0007669"/>
    <property type="project" value="InterPro"/>
</dbReference>
<dbReference type="OrthoDB" id="3783006at2"/>
<proteinExistence type="inferred from homology"/>
<evidence type="ECO:0000259" key="5">
    <source>
        <dbReference type="Pfam" id="PF08281"/>
    </source>
</evidence>
<dbReference type="GO" id="GO:0006352">
    <property type="term" value="P:DNA-templated transcription initiation"/>
    <property type="evidence" value="ECO:0007669"/>
    <property type="project" value="InterPro"/>
</dbReference>
<protein>
    <recommendedName>
        <fullName evidence="5">RNA polymerase sigma factor 70 region 4 type 2 domain-containing protein</fullName>
    </recommendedName>
</protein>
<dbReference type="GO" id="GO:0016987">
    <property type="term" value="F:sigma factor activity"/>
    <property type="evidence" value="ECO:0007669"/>
    <property type="project" value="UniProtKB-KW"/>
</dbReference>
<dbReference type="KEGG" id="cbac:JI75_02515"/>
<comment type="similarity">
    <text evidence="1">Belongs to the sigma-70 factor family. ECF subfamily.</text>
</comment>
<sequence>MAGRWAAEYFEGVRRAVRDLADARALLESGGEQWRPDGGRGSGPSDPTAAAAIRLAELKAKREEWAEAASQCEAAIGEGLAVIEGVRAFFSMLYGDNGSEYADVLDMLYVDRLTVKQAARIMRCSEFTVKSRRARAIRWLDAVGKARALDLAERSVLCADRGDGGGGCGDA</sequence>
<dbReference type="Pfam" id="PF08281">
    <property type="entry name" value="Sigma70_r4_2"/>
    <property type="match status" value="1"/>
</dbReference>
<organism evidence="6 7">
    <name type="scientific">Berryella intestinalis</name>
    <dbReference type="NCBI Taxonomy" id="1531429"/>
    <lineage>
        <taxon>Bacteria</taxon>
        <taxon>Bacillati</taxon>
        <taxon>Actinomycetota</taxon>
        <taxon>Coriobacteriia</taxon>
        <taxon>Eggerthellales</taxon>
        <taxon>Eggerthellaceae</taxon>
        <taxon>Berryella</taxon>
    </lineage>
</organism>
<name>A0A0A8B2J1_9ACTN</name>
<gene>
    <name evidence="6" type="ORF">JI75_02515</name>
</gene>
<keyword evidence="3" id="KW-0731">Sigma factor</keyword>
<dbReference type="InterPro" id="IPR036388">
    <property type="entry name" value="WH-like_DNA-bd_sf"/>
</dbReference>
<dbReference type="EMBL" id="CP009302">
    <property type="protein sequence ID" value="AJC11711.1"/>
    <property type="molecule type" value="Genomic_DNA"/>
</dbReference>
<evidence type="ECO:0000313" key="6">
    <source>
        <dbReference type="EMBL" id="AJC11711.1"/>
    </source>
</evidence>
<keyword evidence="2" id="KW-0805">Transcription regulation</keyword>
<dbReference type="Gene3D" id="1.10.10.10">
    <property type="entry name" value="Winged helix-like DNA-binding domain superfamily/Winged helix DNA-binding domain"/>
    <property type="match status" value="1"/>
</dbReference>
<feature type="domain" description="RNA polymerase sigma factor 70 region 4 type 2" evidence="5">
    <location>
        <begin position="100"/>
        <end position="140"/>
    </location>
</feature>
<keyword evidence="7" id="KW-1185">Reference proteome</keyword>
<evidence type="ECO:0000256" key="4">
    <source>
        <dbReference type="ARBA" id="ARBA00023163"/>
    </source>
</evidence>
<dbReference type="SUPFAM" id="SSF88659">
    <property type="entry name" value="Sigma3 and sigma4 domains of RNA polymerase sigma factors"/>
    <property type="match status" value="1"/>
</dbReference>
<reference evidence="6 7" key="2">
    <citation type="journal article" date="2015" name="Genome Announc.">
        <title>Complete Genome Sequence of Coriobacteriaceae Strain 68-1-3, a Novel Mucus-Degrading Isolate from the Swine Intestinal Tract.</title>
        <authorList>
            <person name="Looft T."/>
            <person name="Bayles D.O."/>
            <person name="Alt D.P."/>
            <person name="Stanton T.B."/>
        </authorList>
    </citation>
    <scope>NUCLEOTIDE SEQUENCE [LARGE SCALE GENOMIC DNA]</scope>
    <source>
        <strain evidence="6 7">68-1-3</strain>
    </source>
</reference>
<evidence type="ECO:0000313" key="7">
    <source>
        <dbReference type="Proteomes" id="UP000031121"/>
    </source>
</evidence>